<dbReference type="PANTHER" id="PTHR30612:SF0">
    <property type="entry name" value="CHLOROPLAST PROTEIN-TRANSPORTING ATPASE"/>
    <property type="match status" value="1"/>
</dbReference>
<proteinExistence type="inferred from homology"/>
<gene>
    <name evidence="11 16" type="primary">secA</name>
    <name evidence="16" type="ORF">EHQ59_10320</name>
</gene>
<evidence type="ECO:0000259" key="14">
    <source>
        <dbReference type="PROSITE" id="PS51192"/>
    </source>
</evidence>
<dbReference type="InterPro" id="IPR020937">
    <property type="entry name" value="SecA_CS"/>
</dbReference>
<feature type="binding site" evidence="11">
    <location>
        <position position="494"/>
    </location>
    <ligand>
        <name>ATP</name>
        <dbReference type="ChEBI" id="CHEBI:30616"/>
    </ligand>
</feature>
<comment type="subcellular location">
    <subcellularLocation>
        <location evidence="11">Cell membrane</location>
        <topology evidence="11">Peripheral membrane protein</topology>
        <orientation evidence="11">Cytoplasmic side</orientation>
    </subcellularLocation>
    <subcellularLocation>
        <location evidence="11">Cytoplasm</location>
    </subcellularLocation>
    <text evidence="11">Distribution is 50-50.</text>
</comment>
<dbReference type="NCBIfam" id="TIGR00963">
    <property type="entry name" value="secA"/>
    <property type="match status" value="1"/>
</dbReference>
<reference evidence="16" key="1">
    <citation type="journal article" date="2019" name="PLoS Negl. Trop. Dis.">
        <title>Revisiting the worldwide diversity of Leptospira species in the environment.</title>
        <authorList>
            <person name="Vincent A.T."/>
            <person name="Schiettekatte O."/>
            <person name="Bourhy P."/>
            <person name="Veyrier F.J."/>
            <person name="Picardeau M."/>
        </authorList>
    </citation>
    <scope>NUCLEOTIDE SEQUENCE [LARGE SCALE GENOMIC DNA]</scope>
    <source>
        <strain evidence="16">201702454</strain>
    </source>
</reference>
<dbReference type="SUPFAM" id="SSF81886">
    <property type="entry name" value="Helical scaffold and wing domains of SecA"/>
    <property type="match status" value="1"/>
</dbReference>
<evidence type="ECO:0000256" key="13">
    <source>
        <dbReference type="SAM" id="MobiDB-lite"/>
    </source>
</evidence>
<evidence type="ECO:0000256" key="6">
    <source>
        <dbReference type="ARBA" id="ARBA00022840"/>
    </source>
</evidence>
<dbReference type="CDD" id="cd17928">
    <property type="entry name" value="DEXDc_SecA"/>
    <property type="match status" value="1"/>
</dbReference>
<dbReference type="Gene3D" id="3.90.1440.10">
    <property type="entry name" value="SecA, preprotein cross-linking domain"/>
    <property type="match status" value="1"/>
</dbReference>
<keyword evidence="2 11" id="KW-0813">Transport</keyword>
<dbReference type="InterPro" id="IPR027417">
    <property type="entry name" value="P-loop_NTPase"/>
</dbReference>
<dbReference type="InterPro" id="IPR000185">
    <property type="entry name" value="SecA"/>
</dbReference>
<dbReference type="SMART" id="SM00957">
    <property type="entry name" value="SecA_DEAD"/>
    <property type="match status" value="1"/>
</dbReference>
<keyword evidence="7 11" id="KW-0653">Protein transport</keyword>
<dbReference type="PROSITE" id="PS01312">
    <property type="entry name" value="SECA"/>
    <property type="match status" value="1"/>
</dbReference>
<evidence type="ECO:0000256" key="1">
    <source>
        <dbReference type="ARBA" id="ARBA00007650"/>
    </source>
</evidence>
<comment type="subunit">
    <text evidence="11">Monomer and homodimer. Part of the essential Sec protein translocation apparatus which comprises SecA, SecYEG and auxiliary proteins SecDF. Other proteins may also be involved.</text>
</comment>
<keyword evidence="3 11" id="KW-1003">Cell membrane</keyword>
<dbReference type="PROSITE" id="PS51192">
    <property type="entry name" value="HELICASE_ATP_BIND_1"/>
    <property type="match status" value="1"/>
</dbReference>
<keyword evidence="8 11" id="KW-1278">Translocase</keyword>
<feature type="domain" description="SecA family profile" evidence="15">
    <location>
        <begin position="3"/>
        <end position="647"/>
    </location>
</feature>
<dbReference type="GO" id="GO:0031522">
    <property type="term" value="C:cell envelope Sec protein transport complex"/>
    <property type="evidence" value="ECO:0007669"/>
    <property type="project" value="TreeGrafter"/>
</dbReference>
<evidence type="ECO:0000256" key="7">
    <source>
        <dbReference type="ARBA" id="ARBA00022927"/>
    </source>
</evidence>
<keyword evidence="5 11" id="KW-0547">Nucleotide-binding</keyword>
<dbReference type="InterPro" id="IPR036266">
    <property type="entry name" value="SecA_Wing/Scaffold_sf"/>
</dbReference>
<dbReference type="GO" id="GO:0005886">
    <property type="term" value="C:plasma membrane"/>
    <property type="evidence" value="ECO:0007669"/>
    <property type="project" value="UniProtKB-SubCell"/>
</dbReference>
<dbReference type="CDD" id="cd18803">
    <property type="entry name" value="SF2_C_secA"/>
    <property type="match status" value="1"/>
</dbReference>
<organism evidence="16 17">
    <name type="scientific">Leptospira kemamanensis</name>
    <dbReference type="NCBI Taxonomy" id="2484942"/>
    <lineage>
        <taxon>Bacteria</taxon>
        <taxon>Pseudomonadati</taxon>
        <taxon>Spirochaetota</taxon>
        <taxon>Spirochaetia</taxon>
        <taxon>Leptospirales</taxon>
        <taxon>Leptospiraceae</taxon>
        <taxon>Leptospira</taxon>
    </lineage>
</organism>
<dbReference type="Gene3D" id="3.40.50.300">
    <property type="entry name" value="P-loop containing nucleotide triphosphate hydrolases"/>
    <property type="match status" value="2"/>
</dbReference>
<dbReference type="Pfam" id="PF07516">
    <property type="entry name" value="SecA_SW"/>
    <property type="match status" value="1"/>
</dbReference>
<dbReference type="GO" id="GO:0006605">
    <property type="term" value="P:protein targeting"/>
    <property type="evidence" value="ECO:0007669"/>
    <property type="project" value="UniProtKB-UniRule"/>
</dbReference>
<comment type="function">
    <text evidence="11">Part of the Sec protein translocase complex. Interacts with the SecYEG preprotein conducting channel. Has a central role in coupling the hydrolysis of ATP to the transfer of proteins into and across the cell membrane, serving as an ATP-driven molecular motor driving the stepwise translocation of polypeptide chains across the membrane.</text>
</comment>
<evidence type="ECO:0000256" key="9">
    <source>
        <dbReference type="ARBA" id="ARBA00023010"/>
    </source>
</evidence>
<dbReference type="GO" id="GO:0065002">
    <property type="term" value="P:intracellular protein transmembrane transport"/>
    <property type="evidence" value="ECO:0007669"/>
    <property type="project" value="UniProtKB-UniRule"/>
</dbReference>
<dbReference type="InterPro" id="IPR036670">
    <property type="entry name" value="SecA_X-link_sf"/>
</dbReference>
<comment type="caution">
    <text evidence="16">The sequence shown here is derived from an EMBL/GenBank/DDBJ whole genome shotgun (WGS) entry which is preliminary data.</text>
</comment>
<evidence type="ECO:0000256" key="5">
    <source>
        <dbReference type="ARBA" id="ARBA00022741"/>
    </source>
</evidence>
<evidence type="ECO:0000256" key="2">
    <source>
        <dbReference type="ARBA" id="ARBA00022448"/>
    </source>
</evidence>
<comment type="similarity">
    <text evidence="1 11 12">Belongs to the SecA family.</text>
</comment>
<dbReference type="Pfam" id="PF01043">
    <property type="entry name" value="SecA_PP_bind"/>
    <property type="match status" value="1"/>
</dbReference>
<dbReference type="Pfam" id="PF21090">
    <property type="entry name" value="P-loop_SecA"/>
    <property type="match status" value="1"/>
</dbReference>
<keyword evidence="9 11" id="KW-0811">Translocation</keyword>
<dbReference type="PROSITE" id="PS51196">
    <property type="entry name" value="SECA_MOTOR_DEAD"/>
    <property type="match status" value="1"/>
</dbReference>
<keyword evidence="17" id="KW-1185">Reference proteome</keyword>
<dbReference type="InterPro" id="IPR011115">
    <property type="entry name" value="SecA_DEAD"/>
</dbReference>
<dbReference type="InterPro" id="IPR044722">
    <property type="entry name" value="SecA_SF2_C"/>
</dbReference>
<comment type="catalytic activity">
    <reaction evidence="11">
        <text>ATP + H2O + cellular proteinSide 1 = ADP + phosphate + cellular proteinSide 2.</text>
        <dbReference type="EC" id="7.4.2.8"/>
    </reaction>
</comment>
<dbReference type="GO" id="GO:0005829">
    <property type="term" value="C:cytosol"/>
    <property type="evidence" value="ECO:0007669"/>
    <property type="project" value="TreeGrafter"/>
</dbReference>
<dbReference type="PRINTS" id="PR00906">
    <property type="entry name" value="SECA"/>
</dbReference>
<dbReference type="SUPFAM" id="SSF52540">
    <property type="entry name" value="P-loop containing nucleoside triphosphate hydrolases"/>
    <property type="match status" value="2"/>
</dbReference>
<protein>
    <recommendedName>
        <fullName evidence="11 12">Protein translocase subunit SecA</fullName>
        <ecNumber evidence="11">7.4.2.8</ecNumber>
    </recommendedName>
</protein>
<dbReference type="GO" id="GO:0043952">
    <property type="term" value="P:protein transport by the Sec complex"/>
    <property type="evidence" value="ECO:0007669"/>
    <property type="project" value="TreeGrafter"/>
</dbReference>
<dbReference type="NCBIfam" id="NF009538">
    <property type="entry name" value="PRK12904.1"/>
    <property type="match status" value="1"/>
</dbReference>
<keyword evidence="6 11" id="KW-0067">ATP-binding</keyword>
<keyword evidence="10 11" id="KW-0472">Membrane</keyword>
<feature type="domain" description="Helicase ATP-binding" evidence="14">
    <location>
        <begin position="89"/>
        <end position="247"/>
    </location>
</feature>
<evidence type="ECO:0000256" key="3">
    <source>
        <dbReference type="ARBA" id="ARBA00022475"/>
    </source>
</evidence>
<sequence>MFQKILTILFGSKYERDLKRLNPIVEAINSFEVTIKAMDDETLSSQTLRFKERLAKGETLDDVLPEAFATVREVAYRTLGMRHFDVQMMGGISLHWGNISEMKTGEGKTLTSTLPIYLNSLSGEGVHVVTVNDYLAKRDANWMRPVFEFLKVSVGVIQHDMDHEERKVAYNSDITYGTNNEFGFDYLRDNMVSYKEHRVQRQHNFAIVDEVDSILIDEARTPLIISGPAEESTDKYLKVNKIIPKLIEGEDFEIDEKAKNVILSEAGVHHVEKLLEVENLYHAENIELVHHVQQALKAHKIFYKDKDYVVQDGEVIIVDEFTGRLMKGRRYSDGLHQSLEAKEGVPIARESQTLASITFQNYFRIYKKLAGMTGTADTEAEEFKKIYNLDVIVIPSNLKIQRQDMPDRVYKTEREKFDAVVKDIQEKVSRKQPVLVGTISIEKSEVLSKLLFSHGIQHNVLNAKQHERESEIVANAGKPGAITIATNMAGRGTDIVLGGAPKYKDDLEKLDDKCDSLGIKNKEELEVIYSFRECLIKQKFDEAEGKITLVRNETIRKECEKILSDAKKWKVDHDFVIAAGGLHIIGSERHESRRIDNQLRGRSGRQGDPGSSRFYLSLQDDLMRIFGSDRIARIMDTLKMPEGQELEHSMVSNAIARAQKRVEGHNFDIRKHLLEYDDVMNRQRIYIYGIRNELLDKGNMSKTIVDFFDEVVENQVILYCEGNNVDAWEIDSLNEWLQSLGINHTIEVKDFKKESNPQLKVFEVVSKLVKELYEFKVSSIEEDIWRSIERNVFLDILDHRWKEHLYAMDHLKEGIWTVGYGEKNPLIEYKLQGFKMFDQLVENLKNEVVSFLLKIEVTDSDKKQDDSSPKEYKKIGQEQRAEVDMFGNEVKSNKTKPQVSSTTSSGGGSERRSSRRNKR</sequence>
<dbReference type="EMBL" id="RQGG01000032">
    <property type="protein sequence ID" value="TGL51296.1"/>
    <property type="molecule type" value="Genomic_DNA"/>
</dbReference>
<dbReference type="InterPro" id="IPR014001">
    <property type="entry name" value="Helicase_ATP-bd"/>
</dbReference>
<dbReference type="InterPro" id="IPR011116">
    <property type="entry name" value="SecA_Wing/Scaffold"/>
</dbReference>
<evidence type="ECO:0000256" key="4">
    <source>
        <dbReference type="ARBA" id="ARBA00022490"/>
    </source>
</evidence>
<dbReference type="GO" id="GO:0005524">
    <property type="term" value="F:ATP binding"/>
    <property type="evidence" value="ECO:0007669"/>
    <property type="project" value="UniProtKB-UniRule"/>
</dbReference>
<name>A0A4R9JP85_9LEPT</name>
<dbReference type="HAMAP" id="MF_01382">
    <property type="entry name" value="SecA"/>
    <property type="match status" value="1"/>
</dbReference>
<dbReference type="PANTHER" id="PTHR30612">
    <property type="entry name" value="SECA INNER MEMBRANE COMPONENT OF SEC PROTEIN SECRETION SYSTEM"/>
    <property type="match status" value="1"/>
</dbReference>
<dbReference type="InterPro" id="IPR011130">
    <property type="entry name" value="SecA_preprotein_X-link_dom"/>
</dbReference>
<dbReference type="AlphaFoldDB" id="A0A4R9JP85"/>
<dbReference type="Pfam" id="PF07517">
    <property type="entry name" value="SecA_DEAD"/>
    <property type="match status" value="1"/>
</dbReference>
<evidence type="ECO:0000259" key="15">
    <source>
        <dbReference type="PROSITE" id="PS51196"/>
    </source>
</evidence>
<dbReference type="FunFam" id="3.90.1440.10:FF:000001">
    <property type="entry name" value="Preprotein translocase subunit SecA"/>
    <property type="match status" value="1"/>
</dbReference>
<dbReference type="Gene3D" id="1.10.3060.10">
    <property type="entry name" value="Helical scaffold and wing domains of SecA"/>
    <property type="match status" value="1"/>
</dbReference>
<dbReference type="Proteomes" id="UP000297609">
    <property type="component" value="Unassembled WGS sequence"/>
</dbReference>
<accession>A0A4R9JP85</accession>
<evidence type="ECO:0000256" key="10">
    <source>
        <dbReference type="ARBA" id="ARBA00023136"/>
    </source>
</evidence>
<evidence type="ECO:0000256" key="11">
    <source>
        <dbReference type="HAMAP-Rule" id="MF_01382"/>
    </source>
</evidence>
<dbReference type="GO" id="GO:0008564">
    <property type="term" value="F:protein-exporting ATPase activity"/>
    <property type="evidence" value="ECO:0007669"/>
    <property type="project" value="UniProtKB-EC"/>
</dbReference>
<evidence type="ECO:0000256" key="8">
    <source>
        <dbReference type="ARBA" id="ARBA00022967"/>
    </source>
</evidence>
<evidence type="ECO:0000256" key="12">
    <source>
        <dbReference type="RuleBase" id="RU003874"/>
    </source>
</evidence>
<dbReference type="SMART" id="SM00958">
    <property type="entry name" value="SecA_PP_bind"/>
    <property type="match status" value="1"/>
</dbReference>
<dbReference type="RefSeq" id="WP_135619582.1">
    <property type="nucleotide sequence ID" value="NZ_RQGG01000032.1"/>
</dbReference>
<dbReference type="SUPFAM" id="SSF81767">
    <property type="entry name" value="Pre-protein crosslinking domain of SecA"/>
    <property type="match status" value="1"/>
</dbReference>
<dbReference type="InterPro" id="IPR014018">
    <property type="entry name" value="SecA_motor_DEAD"/>
</dbReference>
<evidence type="ECO:0000313" key="17">
    <source>
        <dbReference type="Proteomes" id="UP000297609"/>
    </source>
</evidence>
<dbReference type="GO" id="GO:0017038">
    <property type="term" value="P:protein import"/>
    <property type="evidence" value="ECO:0007669"/>
    <property type="project" value="InterPro"/>
</dbReference>
<feature type="region of interest" description="Disordered" evidence="13">
    <location>
        <begin position="884"/>
        <end position="919"/>
    </location>
</feature>
<dbReference type="OrthoDB" id="9805579at2"/>
<dbReference type="EC" id="7.4.2.8" evidence="11"/>
<evidence type="ECO:0000313" key="16">
    <source>
        <dbReference type="EMBL" id="TGL51296.1"/>
    </source>
</evidence>
<feature type="binding site" evidence="11">
    <location>
        <position position="87"/>
    </location>
    <ligand>
        <name>ATP</name>
        <dbReference type="ChEBI" id="CHEBI:30616"/>
    </ligand>
</feature>
<feature type="binding site" evidence="11">
    <location>
        <begin position="105"/>
        <end position="109"/>
    </location>
    <ligand>
        <name>ATP</name>
        <dbReference type="ChEBI" id="CHEBI:30616"/>
    </ligand>
</feature>
<keyword evidence="4 11" id="KW-0963">Cytoplasm</keyword>